<dbReference type="Pfam" id="PF04397">
    <property type="entry name" value="LytTR"/>
    <property type="match status" value="1"/>
</dbReference>
<evidence type="ECO:0000313" key="4">
    <source>
        <dbReference type="EMBL" id="TDO22354.1"/>
    </source>
</evidence>
<evidence type="ECO:0000259" key="3">
    <source>
        <dbReference type="PROSITE" id="PS50930"/>
    </source>
</evidence>
<dbReference type="OrthoDB" id="9787344at2"/>
<feature type="domain" description="HTH LytTR-type" evidence="3">
    <location>
        <begin position="147"/>
        <end position="212"/>
    </location>
</feature>
<dbReference type="SMART" id="SM00850">
    <property type="entry name" value="LytTR"/>
    <property type="match status" value="1"/>
</dbReference>
<dbReference type="PROSITE" id="PS50110">
    <property type="entry name" value="RESPONSE_REGULATORY"/>
    <property type="match status" value="1"/>
</dbReference>
<comment type="caution">
    <text evidence="4">The sequence shown here is derived from an EMBL/GenBank/DDBJ whole genome shotgun (WGS) entry which is preliminary data.</text>
</comment>
<proteinExistence type="predicted"/>
<feature type="modified residue" description="4-aspartylphosphate" evidence="1">
    <location>
        <position position="55"/>
    </location>
</feature>
<accession>A0A4R6IJX8</accession>
<keyword evidence="1" id="KW-0597">Phosphoprotein</keyword>
<evidence type="ECO:0000259" key="2">
    <source>
        <dbReference type="PROSITE" id="PS50110"/>
    </source>
</evidence>
<feature type="domain" description="Response regulatory" evidence="2">
    <location>
        <begin position="3"/>
        <end position="116"/>
    </location>
</feature>
<dbReference type="InterPro" id="IPR007492">
    <property type="entry name" value="LytTR_DNA-bd_dom"/>
</dbReference>
<dbReference type="EMBL" id="SNWM01000002">
    <property type="protein sequence ID" value="TDO22354.1"/>
    <property type="molecule type" value="Genomic_DNA"/>
</dbReference>
<dbReference type="PANTHER" id="PTHR37299">
    <property type="entry name" value="TRANSCRIPTIONAL REGULATOR-RELATED"/>
    <property type="match status" value="1"/>
</dbReference>
<protein>
    <submittedName>
        <fullName evidence="4">LytTR family two component transcriptional regulator</fullName>
    </submittedName>
</protein>
<keyword evidence="5" id="KW-1185">Reference proteome</keyword>
<evidence type="ECO:0000313" key="5">
    <source>
        <dbReference type="Proteomes" id="UP000295499"/>
    </source>
</evidence>
<sequence length="249" mass="28961">MYNCVIIDDEPHAIAGLSAYIERLPEFNIIKTYLEPLVALREISTLPPIDIIFIDVDMPLMSGIELAKEIRSKTHYLVFTTAHTEYAFEAFEIHADGYLLKPYTLARFFIEINRLFPAQLPQLSDDEVPESKTRDYFFVKNKDDNLRMVKVIYTDIIAVESKHNYVMIYTVKKNVMTYMSLTEIFRTLAQMSDFIQLHRSFVVNKEHIETIQGNTVCLSDGLKFTVGDNFKKVFAEFLSSRMIKTGKRW</sequence>
<dbReference type="Proteomes" id="UP000295499">
    <property type="component" value="Unassembled WGS sequence"/>
</dbReference>
<dbReference type="AlphaFoldDB" id="A0A4R6IJX8"/>
<evidence type="ECO:0000256" key="1">
    <source>
        <dbReference type="PROSITE-ProRule" id="PRU00169"/>
    </source>
</evidence>
<dbReference type="Gene3D" id="2.40.50.1020">
    <property type="entry name" value="LytTr DNA-binding domain"/>
    <property type="match status" value="1"/>
</dbReference>
<dbReference type="InterPro" id="IPR011006">
    <property type="entry name" value="CheY-like_superfamily"/>
</dbReference>
<organism evidence="4 5">
    <name type="scientific">Pedobacter duraquae</name>
    <dbReference type="NCBI Taxonomy" id="425511"/>
    <lineage>
        <taxon>Bacteria</taxon>
        <taxon>Pseudomonadati</taxon>
        <taxon>Bacteroidota</taxon>
        <taxon>Sphingobacteriia</taxon>
        <taxon>Sphingobacteriales</taxon>
        <taxon>Sphingobacteriaceae</taxon>
        <taxon>Pedobacter</taxon>
    </lineage>
</organism>
<dbReference type="GO" id="GO:0003677">
    <property type="term" value="F:DNA binding"/>
    <property type="evidence" value="ECO:0007669"/>
    <property type="project" value="InterPro"/>
</dbReference>
<dbReference type="PROSITE" id="PS50930">
    <property type="entry name" value="HTH_LYTTR"/>
    <property type="match status" value="1"/>
</dbReference>
<name>A0A4R6IJX8_9SPHI</name>
<reference evidence="4 5" key="1">
    <citation type="submission" date="2019-03" db="EMBL/GenBank/DDBJ databases">
        <title>Genomic Encyclopedia of Archaeal and Bacterial Type Strains, Phase II (KMG-II): from individual species to whole genera.</title>
        <authorList>
            <person name="Goeker M."/>
        </authorList>
    </citation>
    <scope>NUCLEOTIDE SEQUENCE [LARGE SCALE GENOMIC DNA]</scope>
    <source>
        <strain evidence="4 5">DSM 19034</strain>
    </source>
</reference>
<dbReference type="Pfam" id="PF00072">
    <property type="entry name" value="Response_reg"/>
    <property type="match status" value="1"/>
</dbReference>
<dbReference type="SMART" id="SM00448">
    <property type="entry name" value="REC"/>
    <property type="match status" value="1"/>
</dbReference>
<dbReference type="Gene3D" id="3.40.50.2300">
    <property type="match status" value="1"/>
</dbReference>
<dbReference type="SUPFAM" id="SSF52172">
    <property type="entry name" value="CheY-like"/>
    <property type="match status" value="1"/>
</dbReference>
<gene>
    <name evidence="4" type="ORF">CLV32_1322</name>
</gene>
<dbReference type="GO" id="GO:0000156">
    <property type="term" value="F:phosphorelay response regulator activity"/>
    <property type="evidence" value="ECO:0007669"/>
    <property type="project" value="InterPro"/>
</dbReference>
<dbReference type="InterPro" id="IPR046947">
    <property type="entry name" value="LytR-like"/>
</dbReference>
<dbReference type="InterPro" id="IPR001789">
    <property type="entry name" value="Sig_transdc_resp-reg_receiver"/>
</dbReference>
<dbReference type="RefSeq" id="WP_133553642.1">
    <property type="nucleotide sequence ID" value="NZ_SNWM01000002.1"/>
</dbReference>
<dbReference type="PANTHER" id="PTHR37299:SF1">
    <property type="entry name" value="STAGE 0 SPORULATION PROTEIN A HOMOLOG"/>
    <property type="match status" value="1"/>
</dbReference>